<protein>
    <submittedName>
        <fullName evidence="1">Uncharacterized protein</fullName>
    </submittedName>
</protein>
<accession>A0A1H3TSL7</accession>
<dbReference type="AlphaFoldDB" id="A0A1H3TSL7"/>
<evidence type="ECO:0000313" key="2">
    <source>
        <dbReference type="Proteomes" id="UP000198935"/>
    </source>
</evidence>
<sequence length="46" mass="5377">QSNVREEEVIVSYYEVDDQMRKAMYVRIQTTAIIDSAEKQIDVALK</sequence>
<feature type="non-terminal residue" evidence="1">
    <location>
        <position position="1"/>
    </location>
</feature>
<keyword evidence="2" id="KW-1185">Reference proteome</keyword>
<name>A0A1H3TSL7_9BACI</name>
<dbReference type="EMBL" id="FNPI01000016">
    <property type="protein sequence ID" value="SDZ53027.1"/>
    <property type="molecule type" value="Genomic_DNA"/>
</dbReference>
<evidence type="ECO:0000313" key="1">
    <source>
        <dbReference type="EMBL" id="SDZ53027.1"/>
    </source>
</evidence>
<organism evidence="1 2">
    <name type="scientific">Evansella caseinilytica</name>
    <dbReference type="NCBI Taxonomy" id="1503961"/>
    <lineage>
        <taxon>Bacteria</taxon>
        <taxon>Bacillati</taxon>
        <taxon>Bacillota</taxon>
        <taxon>Bacilli</taxon>
        <taxon>Bacillales</taxon>
        <taxon>Bacillaceae</taxon>
        <taxon>Evansella</taxon>
    </lineage>
</organism>
<reference evidence="2" key="1">
    <citation type="submission" date="2016-10" db="EMBL/GenBank/DDBJ databases">
        <authorList>
            <person name="Varghese N."/>
            <person name="Submissions S."/>
        </authorList>
    </citation>
    <scope>NUCLEOTIDE SEQUENCE [LARGE SCALE GENOMIC DNA]</scope>
    <source>
        <strain evidence="2">SP</strain>
    </source>
</reference>
<proteinExistence type="predicted"/>
<dbReference type="Proteomes" id="UP000198935">
    <property type="component" value="Unassembled WGS sequence"/>
</dbReference>
<gene>
    <name evidence="1" type="ORF">SAMN05421736_1161</name>
</gene>